<dbReference type="PRINTS" id="PR00385">
    <property type="entry name" value="P450"/>
</dbReference>
<evidence type="ECO:0000313" key="8">
    <source>
        <dbReference type="EMBL" id="OJH41715.1"/>
    </source>
</evidence>
<gene>
    <name evidence="8" type="ORF">BON30_00240</name>
</gene>
<dbReference type="InterPro" id="IPR036396">
    <property type="entry name" value="Cyt_P450_sf"/>
</dbReference>
<evidence type="ECO:0000256" key="3">
    <source>
        <dbReference type="ARBA" id="ARBA00022723"/>
    </source>
</evidence>
<dbReference type="GO" id="GO:0004497">
    <property type="term" value="F:monooxygenase activity"/>
    <property type="evidence" value="ECO:0007669"/>
    <property type="project" value="UniProtKB-KW"/>
</dbReference>
<accession>A0A1L9BHM4</accession>
<sequence>MPTITPPDFSSQHFKANPFPFYARLRQEAPVYHFTSLTKEPTWLVTRYEDVSQVLKHASLSKDVFGAAGAERRARMPWLLKIFEPVSQNMLSKDPPDHTRLRSLVHKAFTPRLIEQLRSRVQALSDRLLDEAARKGSMDLVSEYALIVPVTIIAEMLGVPPSDYRKFQHWSNRLISNTNLWDVILSVPSVVMFTRYLRQLIAQRRSSLGDDLLSALIQAEEAGDKLNADELVSMIFLLLVAGHETTVNLISGGTLALLQHPEQLERLRKEPGLIEPAVEELLRYASPVEVSTERFTKEDVTVGGVTIPRGHLVFAAIASANRDERQFKNPDALDLGREPNRHLSFGMGIHYCLGAPLARLEGQIALQTLVNRFPNLRLARPAESLKWRTGVLMRGPQRLPVSLS</sequence>
<dbReference type="Gene3D" id="1.10.630.10">
    <property type="entry name" value="Cytochrome P450"/>
    <property type="match status" value="1"/>
</dbReference>
<evidence type="ECO:0000256" key="5">
    <source>
        <dbReference type="ARBA" id="ARBA00023004"/>
    </source>
</evidence>
<dbReference type="SUPFAM" id="SSF48264">
    <property type="entry name" value="Cytochrome P450"/>
    <property type="match status" value="1"/>
</dbReference>
<evidence type="ECO:0000256" key="2">
    <source>
        <dbReference type="ARBA" id="ARBA00022617"/>
    </source>
</evidence>
<evidence type="ECO:0000256" key="1">
    <source>
        <dbReference type="ARBA" id="ARBA00010617"/>
    </source>
</evidence>
<proteinExistence type="inferred from homology"/>
<dbReference type="EMBL" id="MPIN01000001">
    <property type="protein sequence ID" value="OJH41715.1"/>
    <property type="molecule type" value="Genomic_DNA"/>
</dbReference>
<keyword evidence="3 7" id="KW-0479">Metal-binding</keyword>
<dbReference type="PROSITE" id="PS00086">
    <property type="entry name" value="CYTOCHROME_P450"/>
    <property type="match status" value="1"/>
</dbReference>
<dbReference type="GO" id="GO:0020037">
    <property type="term" value="F:heme binding"/>
    <property type="evidence" value="ECO:0007669"/>
    <property type="project" value="InterPro"/>
</dbReference>
<dbReference type="FunFam" id="1.10.630.10:FF:000018">
    <property type="entry name" value="Cytochrome P450 monooxygenase"/>
    <property type="match status" value="1"/>
</dbReference>
<dbReference type="InterPro" id="IPR001128">
    <property type="entry name" value="Cyt_P450"/>
</dbReference>
<dbReference type="GO" id="GO:0016705">
    <property type="term" value="F:oxidoreductase activity, acting on paired donors, with incorporation or reduction of molecular oxygen"/>
    <property type="evidence" value="ECO:0007669"/>
    <property type="project" value="InterPro"/>
</dbReference>
<comment type="similarity">
    <text evidence="1 7">Belongs to the cytochrome P450 family.</text>
</comment>
<evidence type="ECO:0000313" key="9">
    <source>
        <dbReference type="Proteomes" id="UP000182229"/>
    </source>
</evidence>
<keyword evidence="2 7" id="KW-0349">Heme</keyword>
<dbReference type="CDD" id="cd11029">
    <property type="entry name" value="CYP107-like"/>
    <property type="match status" value="1"/>
</dbReference>
<dbReference type="GO" id="GO:0005506">
    <property type="term" value="F:iron ion binding"/>
    <property type="evidence" value="ECO:0007669"/>
    <property type="project" value="InterPro"/>
</dbReference>
<keyword evidence="5 7" id="KW-0408">Iron</keyword>
<dbReference type="Proteomes" id="UP000182229">
    <property type="component" value="Unassembled WGS sequence"/>
</dbReference>
<keyword evidence="4 7" id="KW-0560">Oxidoreductase</keyword>
<dbReference type="PANTHER" id="PTHR46696:SF1">
    <property type="entry name" value="CYTOCHROME P450 YJIB-RELATED"/>
    <property type="match status" value="1"/>
</dbReference>
<name>A0A1L9BHM4_9BACT</name>
<dbReference type="InterPro" id="IPR002397">
    <property type="entry name" value="Cyt_P450_B"/>
</dbReference>
<dbReference type="PRINTS" id="PR00359">
    <property type="entry name" value="BP450"/>
</dbReference>
<dbReference type="OrthoDB" id="4511384at2"/>
<evidence type="ECO:0000256" key="6">
    <source>
        <dbReference type="ARBA" id="ARBA00023033"/>
    </source>
</evidence>
<keyword evidence="6 7" id="KW-0503">Monooxygenase</keyword>
<dbReference type="RefSeq" id="WP_071895727.1">
    <property type="nucleotide sequence ID" value="NZ_MPIN01000001.1"/>
</dbReference>
<reference evidence="9" key="1">
    <citation type="submission" date="2016-11" db="EMBL/GenBank/DDBJ databases">
        <authorList>
            <person name="Shukria A."/>
            <person name="Stevens D.C."/>
        </authorList>
    </citation>
    <scope>NUCLEOTIDE SEQUENCE [LARGE SCALE GENOMIC DNA]</scope>
    <source>
        <strain evidence="9">Cbfe23</strain>
    </source>
</reference>
<keyword evidence="9" id="KW-1185">Reference proteome</keyword>
<evidence type="ECO:0000256" key="4">
    <source>
        <dbReference type="ARBA" id="ARBA00023002"/>
    </source>
</evidence>
<evidence type="ECO:0000256" key="7">
    <source>
        <dbReference type="RuleBase" id="RU000461"/>
    </source>
</evidence>
<organism evidence="8 9">
    <name type="scientific">Cystobacter ferrugineus</name>
    <dbReference type="NCBI Taxonomy" id="83449"/>
    <lineage>
        <taxon>Bacteria</taxon>
        <taxon>Pseudomonadati</taxon>
        <taxon>Myxococcota</taxon>
        <taxon>Myxococcia</taxon>
        <taxon>Myxococcales</taxon>
        <taxon>Cystobacterineae</taxon>
        <taxon>Archangiaceae</taxon>
        <taxon>Cystobacter</taxon>
    </lineage>
</organism>
<dbReference type="AlphaFoldDB" id="A0A1L9BHM4"/>
<comment type="caution">
    <text evidence="8">The sequence shown here is derived from an EMBL/GenBank/DDBJ whole genome shotgun (WGS) entry which is preliminary data.</text>
</comment>
<reference evidence="8 9" key="2">
    <citation type="submission" date="2016-12" db="EMBL/GenBank/DDBJ databases">
        <title>Draft Genome Sequence of Cystobacter ferrugineus Strain Cbfe23.</title>
        <authorList>
            <person name="Akbar S."/>
            <person name="Dowd S.E."/>
            <person name="Stevens D.C."/>
        </authorList>
    </citation>
    <scope>NUCLEOTIDE SEQUENCE [LARGE SCALE GENOMIC DNA]</scope>
    <source>
        <strain evidence="8 9">Cbfe23</strain>
    </source>
</reference>
<dbReference type="STRING" id="83449.BON30_00240"/>
<dbReference type="PANTHER" id="PTHR46696">
    <property type="entry name" value="P450, PUTATIVE (EUROFUNG)-RELATED"/>
    <property type="match status" value="1"/>
</dbReference>
<dbReference type="InterPro" id="IPR017972">
    <property type="entry name" value="Cyt_P450_CS"/>
</dbReference>
<dbReference type="Pfam" id="PF00067">
    <property type="entry name" value="p450"/>
    <property type="match status" value="1"/>
</dbReference>
<protein>
    <submittedName>
        <fullName evidence="8">Cytochrome P450</fullName>
    </submittedName>
</protein>